<sequence>MALFSCSKPENDTEINANIGTFTFGEGEGYTISDDRINITTQYRVKENKLVEVTYTDAGKVETLLNAAKTSTGIQLKKTPIPEFLLEQEQNRMVFGCNACANLKNFYVHVEIDGDKYYWSFDQNMETLPVELQDYVKQVKETINAIK</sequence>
<name>A0ABR9T8I9_9SPHI</name>
<accession>A0ABR9T8I9</accession>
<organism evidence="1 2">
    <name type="scientific">Sphingobacterium pedocola</name>
    <dbReference type="NCBI Taxonomy" id="2082722"/>
    <lineage>
        <taxon>Bacteria</taxon>
        <taxon>Pseudomonadati</taxon>
        <taxon>Bacteroidota</taxon>
        <taxon>Sphingobacteriia</taxon>
        <taxon>Sphingobacteriales</taxon>
        <taxon>Sphingobacteriaceae</taxon>
        <taxon>Sphingobacterium</taxon>
    </lineage>
</organism>
<gene>
    <name evidence="1" type="ORF">C4F40_13145</name>
</gene>
<evidence type="ECO:0000313" key="2">
    <source>
        <dbReference type="Proteomes" id="UP000618319"/>
    </source>
</evidence>
<proteinExistence type="predicted"/>
<comment type="caution">
    <text evidence="1">The sequence shown here is derived from an EMBL/GenBank/DDBJ whole genome shotgun (WGS) entry which is preliminary data.</text>
</comment>
<evidence type="ECO:0000313" key="1">
    <source>
        <dbReference type="EMBL" id="MBE8721665.1"/>
    </source>
</evidence>
<dbReference type="EMBL" id="PSKQ01000021">
    <property type="protein sequence ID" value="MBE8721665.1"/>
    <property type="molecule type" value="Genomic_DNA"/>
</dbReference>
<keyword evidence="2" id="KW-1185">Reference proteome</keyword>
<dbReference type="Proteomes" id="UP000618319">
    <property type="component" value="Unassembled WGS sequence"/>
</dbReference>
<reference evidence="1 2" key="1">
    <citation type="submission" date="2018-02" db="EMBL/GenBank/DDBJ databases">
        <title>Sphingobacterium KA21.</title>
        <authorList>
            <person name="Vasarhelyi B.M."/>
            <person name="Deshmukh S."/>
            <person name="Balint B."/>
            <person name="Kukolya J."/>
        </authorList>
    </citation>
    <scope>NUCLEOTIDE SEQUENCE [LARGE SCALE GENOMIC DNA]</scope>
    <source>
        <strain evidence="1 2">Ka21</strain>
    </source>
</reference>
<protein>
    <submittedName>
        <fullName evidence="1">Uncharacterized protein</fullName>
    </submittedName>
</protein>